<reference evidence="3 4" key="1">
    <citation type="journal article" date="2012" name="Genome Biol.">
        <title>Genome and low-iron response of an oceanic diatom adapted to chronic iron limitation.</title>
        <authorList>
            <person name="Lommer M."/>
            <person name="Specht M."/>
            <person name="Roy A.S."/>
            <person name="Kraemer L."/>
            <person name="Andreson R."/>
            <person name="Gutowska M.A."/>
            <person name="Wolf J."/>
            <person name="Bergner S.V."/>
            <person name="Schilhabel M.B."/>
            <person name="Klostermeier U.C."/>
            <person name="Beiko R.G."/>
            <person name="Rosenstiel P."/>
            <person name="Hippler M."/>
            <person name="Laroche J."/>
        </authorList>
    </citation>
    <scope>NUCLEOTIDE SEQUENCE [LARGE SCALE GENOMIC DNA]</scope>
    <source>
        <strain evidence="3 4">CCMP1005</strain>
    </source>
</reference>
<feature type="domain" description="Helicase-associated" evidence="2">
    <location>
        <begin position="27"/>
        <end position="102"/>
    </location>
</feature>
<dbReference type="Gene3D" id="6.10.140.530">
    <property type="match status" value="1"/>
</dbReference>
<name>K0RP60_THAOC</name>
<feature type="domain" description="Helicase-associated" evidence="2">
    <location>
        <begin position="109"/>
        <end position="147"/>
    </location>
</feature>
<proteinExistence type="predicted"/>
<evidence type="ECO:0000313" key="4">
    <source>
        <dbReference type="Proteomes" id="UP000266841"/>
    </source>
</evidence>
<dbReference type="PANTHER" id="PTHR33418:SF1">
    <property type="entry name" value="HELICASE-ASSOCIATED DOMAIN-CONTAINING PROTEIN"/>
    <property type="match status" value="1"/>
</dbReference>
<dbReference type="EMBL" id="AGNL01045742">
    <property type="protein sequence ID" value="EJK48527.1"/>
    <property type="molecule type" value="Genomic_DNA"/>
</dbReference>
<gene>
    <name evidence="3" type="ORF">THAOC_32668</name>
</gene>
<evidence type="ECO:0000259" key="2">
    <source>
        <dbReference type="Pfam" id="PF03457"/>
    </source>
</evidence>
<comment type="caution">
    <text evidence="3">The sequence shown here is derived from an EMBL/GenBank/DDBJ whole genome shotgun (WGS) entry which is preliminary data.</text>
</comment>
<feature type="region of interest" description="Disordered" evidence="1">
    <location>
        <begin position="1"/>
        <end position="26"/>
    </location>
</feature>
<protein>
    <recommendedName>
        <fullName evidence="2">Helicase-associated domain-containing protein</fullName>
    </recommendedName>
</protein>
<organism evidence="3 4">
    <name type="scientific">Thalassiosira oceanica</name>
    <name type="common">Marine diatom</name>
    <dbReference type="NCBI Taxonomy" id="159749"/>
    <lineage>
        <taxon>Eukaryota</taxon>
        <taxon>Sar</taxon>
        <taxon>Stramenopiles</taxon>
        <taxon>Ochrophyta</taxon>
        <taxon>Bacillariophyta</taxon>
        <taxon>Coscinodiscophyceae</taxon>
        <taxon>Thalassiosirophycidae</taxon>
        <taxon>Thalassiosirales</taxon>
        <taxon>Thalassiosiraceae</taxon>
        <taxon>Thalassiosira</taxon>
    </lineage>
</organism>
<dbReference type="eggNOG" id="ENOG502T6JT">
    <property type="taxonomic scope" value="Eukaryota"/>
</dbReference>
<accession>K0RP60</accession>
<feature type="compositionally biased region" description="Acidic residues" evidence="1">
    <location>
        <begin position="8"/>
        <end position="17"/>
    </location>
</feature>
<dbReference type="InterPro" id="IPR005114">
    <property type="entry name" value="Helicase_assoc"/>
</dbReference>
<evidence type="ECO:0000256" key="1">
    <source>
        <dbReference type="SAM" id="MobiDB-lite"/>
    </source>
</evidence>
<dbReference type="AlphaFoldDB" id="K0RP60"/>
<keyword evidence="4" id="KW-1185">Reference proteome</keyword>
<dbReference type="Proteomes" id="UP000266841">
    <property type="component" value="Unassembled WGS sequence"/>
</dbReference>
<dbReference type="PANTHER" id="PTHR33418">
    <property type="entry name" value="HELICASE-ASSOCIATED"/>
    <property type="match status" value="1"/>
</dbReference>
<feature type="non-terminal residue" evidence="3">
    <location>
        <position position="148"/>
    </location>
</feature>
<evidence type="ECO:0000313" key="3">
    <source>
        <dbReference type="EMBL" id="EJK48527.1"/>
    </source>
</evidence>
<dbReference type="OrthoDB" id="42040at2759"/>
<dbReference type="Pfam" id="PF03457">
    <property type="entry name" value="HA"/>
    <property type="match status" value="2"/>
</dbReference>
<sequence length="148" mass="16968">MHMSSVGEGEEFGDPDQNEAPVGEREKLFQRRLEQLAEFVSDHGHGSIPTPYDDDPSLGVWAANIRRQYVLRTEAEEDEEGRAPYTGYLTPSRISRLQRAGFDFLSLTEAQFRLRLAELREFKEDYGHCMVPQHWDGNPGLGMWVLNI</sequence>